<protein>
    <submittedName>
        <fullName evidence="1">HAD-IB family hydrolase</fullName>
    </submittedName>
</protein>
<dbReference type="GO" id="GO:0016787">
    <property type="term" value="F:hydrolase activity"/>
    <property type="evidence" value="ECO:0007669"/>
    <property type="project" value="UniProtKB-KW"/>
</dbReference>
<organism evidence="1 2">
    <name type="scientific">Enterovibrio qingdaonensis</name>
    <dbReference type="NCBI Taxonomy" id="2899818"/>
    <lineage>
        <taxon>Bacteria</taxon>
        <taxon>Pseudomonadati</taxon>
        <taxon>Pseudomonadota</taxon>
        <taxon>Gammaproteobacteria</taxon>
        <taxon>Vibrionales</taxon>
        <taxon>Vibrionaceae</taxon>
        <taxon>Enterovibrio</taxon>
    </lineage>
</organism>
<dbReference type="NCBIfam" id="TIGR01488">
    <property type="entry name" value="HAD-SF-IB"/>
    <property type="match status" value="1"/>
</dbReference>
<dbReference type="CDD" id="cd02612">
    <property type="entry name" value="HAD_PGPPase"/>
    <property type="match status" value="1"/>
</dbReference>
<gene>
    <name evidence="1" type="ORF">LRP49_07595</name>
</gene>
<accession>A0ABT5QKQ6</accession>
<dbReference type="SUPFAM" id="SSF56784">
    <property type="entry name" value="HAD-like"/>
    <property type="match status" value="1"/>
</dbReference>
<evidence type="ECO:0000313" key="1">
    <source>
        <dbReference type="EMBL" id="MDD1781065.1"/>
    </source>
</evidence>
<dbReference type="InterPro" id="IPR036412">
    <property type="entry name" value="HAD-like_sf"/>
</dbReference>
<dbReference type="PANTHER" id="PTHR43344">
    <property type="entry name" value="PHOSPHOSERINE PHOSPHATASE"/>
    <property type="match status" value="1"/>
</dbReference>
<dbReference type="NCBIfam" id="TIGR01490">
    <property type="entry name" value="HAD-SF-IB-hyp1"/>
    <property type="match status" value="1"/>
</dbReference>
<dbReference type="Gene3D" id="1.20.1440.100">
    <property type="entry name" value="SG protein - dephosphorylation function"/>
    <property type="match status" value="1"/>
</dbReference>
<evidence type="ECO:0000313" key="2">
    <source>
        <dbReference type="Proteomes" id="UP001149821"/>
    </source>
</evidence>
<reference evidence="1" key="1">
    <citation type="submission" date="2021-12" db="EMBL/GenBank/DDBJ databases">
        <title>Enterovibrio ZSDZ35 sp. nov. and Enterovibrio ZSDZ42 sp. nov., isolated from coastal seawater in Qingdao.</title>
        <authorList>
            <person name="Zhang P."/>
        </authorList>
    </citation>
    <scope>NUCLEOTIDE SEQUENCE</scope>
    <source>
        <strain evidence="1">ZSDZ35</strain>
    </source>
</reference>
<sequence length="198" mass="22677">MANLALFDFDGTITNDDCFTAFVLFATSKKRKCLGFALIWPVVLLYKLGILPANKTRPIVARAAFWQKDVERIEALAKQFVDEYLRRVMRDEALQALNWHKANGDDIYVVSASLHPYLAIWCKQNGIHLICSELESVDGRFTGRYVSGDCSKKRKAERIKSQLDLSRYASVYAYGDTDEDLAMLALADHKYLRWQKLD</sequence>
<keyword evidence="1" id="KW-0378">Hydrolase</keyword>
<dbReference type="Pfam" id="PF12710">
    <property type="entry name" value="HAD"/>
    <property type="match status" value="1"/>
</dbReference>
<dbReference type="Gene3D" id="3.40.50.1000">
    <property type="entry name" value="HAD superfamily/HAD-like"/>
    <property type="match status" value="1"/>
</dbReference>
<dbReference type="InterPro" id="IPR023214">
    <property type="entry name" value="HAD_sf"/>
</dbReference>
<dbReference type="InterPro" id="IPR006385">
    <property type="entry name" value="HAD_hydro_SerB1"/>
</dbReference>
<dbReference type="Proteomes" id="UP001149821">
    <property type="component" value="Unassembled WGS sequence"/>
</dbReference>
<comment type="caution">
    <text evidence="1">The sequence shown here is derived from an EMBL/GenBank/DDBJ whole genome shotgun (WGS) entry which is preliminary data.</text>
</comment>
<keyword evidence="2" id="KW-1185">Reference proteome</keyword>
<dbReference type="EMBL" id="JAJUBB010000004">
    <property type="protein sequence ID" value="MDD1781065.1"/>
    <property type="molecule type" value="Genomic_DNA"/>
</dbReference>
<dbReference type="PANTHER" id="PTHR43344:SF14">
    <property type="entry name" value="HAD-IB FAMILY HYDROLASE"/>
    <property type="match status" value="1"/>
</dbReference>
<name>A0ABT5QKQ6_9GAMM</name>
<dbReference type="InterPro" id="IPR050582">
    <property type="entry name" value="HAD-like_SerB"/>
</dbReference>
<proteinExistence type="predicted"/>